<feature type="transmembrane region" description="Helical" evidence="8">
    <location>
        <begin position="34"/>
        <end position="54"/>
    </location>
</feature>
<comment type="subcellular location">
    <subcellularLocation>
        <location evidence="1 7">Cell membrane</location>
        <topology evidence="1 7">Multi-pass membrane protein</topology>
    </subcellularLocation>
</comment>
<sequence>MIGLTRSMVGWLWMAGAILTEVVATAGLTYSQGLTRAPVVAVTAALYVASYVCLARALHAGVEISVGYAVWSGVGTAALALIGVVLFGEHLTPGRVAAIGLIVCGVVLLQLTAMPEHTSAVGPPARADPVPPPTALTVDGLLPRSP</sequence>
<accession>A0ABS3UE68</accession>
<keyword evidence="4 7" id="KW-0812">Transmembrane</keyword>
<keyword evidence="3" id="KW-1003">Cell membrane</keyword>
<comment type="caution">
    <text evidence="9">The sequence shown here is derived from an EMBL/GenBank/DDBJ whole genome shotgun (WGS) entry which is preliminary data.</text>
</comment>
<organism evidence="9 10">
    <name type="scientific">Actinoplanes flavus</name>
    <dbReference type="NCBI Taxonomy" id="2820290"/>
    <lineage>
        <taxon>Bacteria</taxon>
        <taxon>Bacillati</taxon>
        <taxon>Actinomycetota</taxon>
        <taxon>Actinomycetes</taxon>
        <taxon>Micromonosporales</taxon>
        <taxon>Micromonosporaceae</taxon>
        <taxon>Actinoplanes</taxon>
    </lineage>
</organism>
<name>A0ABS3UE68_9ACTN</name>
<evidence type="ECO:0000256" key="4">
    <source>
        <dbReference type="ARBA" id="ARBA00022692"/>
    </source>
</evidence>
<evidence type="ECO:0000256" key="7">
    <source>
        <dbReference type="RuleBase" id="RU003942"/>
    </source>
</evidence>
<dbReference type="SUPFAM" id="SSF103481">
    <property type="entry name" value="Multidrug resistance efflux transporter EmrE"/>
    <property type="match status" value="1"/>
</dbReference>
<evidence type="ECO:0000256" key="3">
    <source>
        <dbReference type="ARBA" id="ARBA00022475"/>
    </source>
</evidence>
<reference evidence="9 10" key="1">
    <citation type="submission" date="2021-03" db="EMBL/GenBank/DDBJ databases">
        <title>Actinoplanes flavus sp. nov., a novel actinomycete isolated from Coconut Palm rhizosphere soil.</title>
        <authorList>
            <person name="Luo X."/>
        </authorList>
    </citation>
    <scope>NUCLEOTIDE SEQUENCE [LARGE SCALE GENOMIC DNA]</scope>
    <source>
        <strain evidence="9 10">NEAU-H7</strain>
    </source>
</reference>
<evidence type="ECO:0000313" key="9">
    <source>
        <dbReference type="EMBL" id="MBO3736736.1"/>
    </source>
</evidence>
<keyword evidence="5 8" id="KW-1133">Transmembrane helix</keyword>
<evidence type="ECO:0000256" key="6">
    <source>
        <dbReference type="ARBA" id="ARBA00023136"/>
    </source>
</evidence>
<evidence type="ECO:0000313" key="10">
    <source>
        <dbReference type="Proteomes" id="UP000679690"/>
    </source>
</evidence>
<dbReference type="EMBL" id="JAGFNS010000002">
    <property type="protein sequence ID" value="MBO3736736.1"/>
    <property type="molecule type" value="Genomic_DNA"/>
</dbReference>
<dbReference type="RefSeq" id="WP_208465949.1">
    <property type="nucleotide sequence ID" value="NZ_JAGFNS010000002.1"/>
</dbReference>
<proteinExistence type="inferred from homology"/>
<dbReference type="PANTHER" id="PTHR30561:SF1">
    <property type="entry name" value="MULTIDRUG TRANSPORTER EMRE"/>
    <property type="match status" value="1"/>
</dbReference>
<evidence type="ECO:0000256" key="2">
    <source>
        <dbReference type="ARBA" id="ARBA00022448"/>
    </source>
</evidence>
<evidence type="ECO:0000256" key="8">
    <source>
        <dbReference type="SAM" id="Phobius"/>
    </source>
</evidence>
<keyword evidence="6 8" id="KW-0472">Membrane</keyword>
<protein>
    <submittedName>
        <fullName evidence="9">Multidrug efflux SMR transporter</fullName>
    </submittedName>
</protein>
<feature type="transmembrane region" description="Helical" evidence="8">
    <location>
        <begin position="66"/>
        <end position="88"/>
    </location>
</feature>
<dbReference type="InterPro" id="IPR037185">
    <property type="entry name" value="EmrE-like"/>
</dbReference>
<gene>
    <name evidence="9" type="ORF">J5X75_04280</name>
</gene>
<dbReference type="Proteomes" id="UP000679690">
    <property type="component" value="Unassembled WGS sequence"/>
</dbReference>
<keyword evidence="10" id="KW-1185">Reference proteome</keyword>
<dbReference type="Gene3D" id="1.10.3730.20">
    <property type="match status" value="1"/>
</dbReference>
<dbReference type="InterPro" id="IPR000390">
    <property type="entry name" value="Small_drug/metabolite_transptr"/>
</dbReference>
<dbReference type="InterPro" id="IPR045324">
    <property type="entry name" value="Small_multidrug_res"/>
</dbReference>
<dbReference type="Pfam" id="PF00893">
    <property type="entry name" value="Multi_Drug_Res"/>
    <property type="match status" value="1"/>
</dbReference>
<evidence type="ECO:0000256" key="5">
    <source>
        <dbReference type="ARBA" id="ARBA00022989"/>
    </source>
</evidence>
<feature type="transmembrane region" description="Helical" evidence="8">
    <location>
        <begin position="94"/>
        <end position="113"/>
    </location>
</feature>
<keyword evidence="2" id="KW-0813">Transport</keyword>
<dbReference type="PANTHER" id="PTHR30561">
    <property type="entry name" value="SMR FAMILY PROTON-DEPENDENT DRUG EFFLUX TRANSPORTER SUGE"/>
    <property type="match status" value="1"/>
</dbReference>
<evidence type="ECO:0000256" key="1">
    <source>
        <dbReference type="ARBA" id="ARBA00004651"/>
    </source>
</evidence>
<comment type="similarity">
    <text evidence="7">Belongs to the drug/metabolite transporter (DMT) superfamily. Small multidrug resistance (SMR) (TC 2.A.7.1) family.</text>
</comment>